<keyword evidence="1" id="KW-0539">Nucleus</keyword>
<comment type="caution">
    <text evidence="4">The sequence shown here is derived from an EMBL/GenBank/DDBJ whole genome shotgun (WGS) entry which is preliminary data.</text>
</comment>
<dbReference type="PROSITE" id="PS50071">
    <property type="entry name" value="HOMEOBOX_2"/>
    <property type="match status" value="1"/>
</dbReference>
<dbReference type="Proteomes" id="UP001283361">
    <property type="component" value="Unassembled WGS sequence"/>
</dbReference>
<keyword evidence="1" id="KW-0238">DNA-binding</keyword>
<reference evidence="4" key="1">
    <citation type="journal article" date="2023" name="G3 (Bethesda)">
        <title>A reference genome for the long-term kleptoplast-retaining sea slug Elysia crispata morphotype clarki.</title>
        <authorList>
            <person name="Eastman K.E."/>
            <person name="Pendleton A.L."/>
            <person name="Shaikh M.A."/>
            <person name="Suttiyut T."/>
            <person name="Ogas R."/>
            <person name="Tomko P."/>
            <person name="Gavelis G."/>
            <person name="Widhalm J.R."/>
            <person name="Wisecaver J.H."/>
        </authorList>
    </citation>
    <scope>NUCLEOTIDE SEQUENCE</scope>
    <source>
        <strain evidence="4">ECLA1</strain>
    </source>
</reference>
<accession>A0AAE1D3S3</accession>
<feature type="domain" description="Homeobox" evidence="3">
    <location>
        <begin position="1"/>
        <end position="19"/>
    </location>
</feature>
<dbReference type="Gene3D" id="1.10.10.60">
    <property type="entry name" value="Homeodomain-like"/>
    <property type="match status" value="1"/>
</dbReference>
<keyword evidence="1" id="KW-0371">Homeobox</keyword>
<dbReference type="GO" id="GO:0003677">
    <property type="term" value="F:DNA binding"/>
    <property type="evidence" value="ECO:0007669"/>
    <property type="project" value="UniProtKB-UniRule"/>
</dbReference>
<comment type="subcellular location">
    <subcellularLocation>
        <location evidence="1">Nucleus</location>
    </subcellularLocation>
</comment>
<feature type="DNA-binding region" description="Homeobox" evidence="1">
    <location>
        <begin position="3"/>
        <end position="20"/>
    </location>
</feature>
<feature type="region of interest" description="Disordered" evidence="2">
    <location>
        <begin position="108"/>
        <end position="130"/>
    </location>
</feature>
<dbReference type="SUPFAM" id="SSF46689">
    <property type="entry name" value="Homeodomain-like"/>
    <property type="match status" value="1"/>
</dbReference>
<dbReference type="EMBL" id="JAWDGP010005602">
    <property type="protein sequence ID" value="KAK3755345.1"/>
    <property type="molecule type" value="Genomic_DNA"/>
</dbReference>
<evidence type="ECO:0000256" key="2">
    <source>
        <dbReference type="SAM" id="MobiDB-lite"/>
    </source>
</evidence>
<evidence type="ECO:0000256" key="1">
    <source>
        <dbReference type="PROSITE-ProRule" id="PRU00108"/>
    </source>
</evidence>
<organism evidence="4 5">
    <name type="scientific">Elysia crispata</name>
    <name type="common">lettuce slug</name>
    <dbReference type="NCBI Taxonomy" id="231223"/>
    <lineage>
        <taxon>Eukaryota</taxon>
        <taxon>Metazoa</taxon>
        <taxon>Spiralia</taxon>
        <taxon>Lophotrochozoa</taxon>
        <taxon>Mollusca</taxon>
        <taxon>Gastropoda</taxon>
        <taxon>Heterobranchia</taxon>
        <taxon>Euthyneura</taxon>
        <taxon>Panpulmonata</taxon>
        <taxon>Sacoglossa</taxon>
        <taxon>Placobranchoidea</taxon>
        <taxon>Plakobranchidae</taxon>
        <taxon>Elysia</taxon>
    </lineage>
</organism>
<evidence type="ECO:0000313" key="5">
    <source>
        <dbReference type="Proteomes" id="UP001283361"/>
    </source>
</evidence>
<dbReference type="InterPro" id="IPR001356">
    <property type="entry name" value="HD"/>
</dbReference>
<dbReference type="GO" id="GO:0005634">
    <property type="term" value="C:nucleus"/>
    <property type="evidence" value="ECO:0007669"/>
    <property type="project" value="UniProtKB-SubCell"/>
</dbReference>
<keyword evidence="5" id="KW-1185">Reference proteome</keyword>
<evidence type="ECO:0000259" key="3">
    <source>
        <dbReference type="PROSITE" id="PS50071"/>
    </source>
</evidence>
<proteinExistence type="predicted"/>
<evidence type="ECO:0000313" key="4">
    <source>
        <dbReference type="EMBL" id="KAK3755345.1"/>
    </source>
</evidence>
<gene>
    <name evidence="4" type="ORF">RRG08_026075</name>
</gene>
<feature type="region of interest" description="Disordered" evidence="2">
    <location>
        <begin position="13"/>
        <end position="40"/>
    </location>
</feature>
<protein>
    <recommendedName>
        <fullName evidence="3">Homeobox domain-containing protein</fullName>
    </recommendedName>
</protein>
<sequence length="130" mass="14539">MIAKVKIWFQNRRARERRDKEAQQRNQHSGISPKPFQPLTIPTVTWPVSSQPMTSSNMAQFPGNVAHQDFPAPAYLSSPFGMFAAQVPAVRKAGIDFSKFRRETPRNLLYTDNSNCGRPSIGDGSSEESS</sequence>
<dbReference type="AlphaFoldDB" id="A0AAE1D3S3"/>
<dbReference type="CDD" id="cd00086">
    <property type="entry name" value="homeodomain"/>
    <property type="match status" value="1"/>
</dbReference>
<dbReference type="InterPro" id="IPR009057">
    <property type="entry name" value="Homeodomain-like_sf"/>
</dbReference>
<name>A0AAE1D3S3_9GAST</name>